<dbReference type="EMBL" id="JAOTIF010000051">
    <property type="protein sequence ID" value="MCU7552849.1"/>
    <property type="molecule type" value="Genomic_DNA"/>
</dbReference>
<organism evidence="1 2">
    <name type="scientific">Paraflavisolibacter caeni</name>
    <dbReference type="NCBI Taxonomy" id="2982496"/>
    <lineage>
        <taxon>Bacteria</taxon>
        <taxon>Pseudomonadati</taxon>
        <taxon>Bacteroidota</taxon>
        <taxon>Chitinophagia</taxon>
        <taxon>Chitinophagales</taxon>
        <taxon>Chitinophagaceae</taxon>
        <taxon>Paraflavisolibacter</taxon>
    </lineage>
</organism>
<proteinExistence type="predicted"/>
<evidence type="ECO:0000313" key="1">
    <source>
        <dbReference type="EMBL" id="MCU7552849.1"/>
    </source>
</evidence>
<name>A0A9X3BHT2_9BACT</name>
<dbReference type="RefSeq" id="WP_279300284.1">
    <property type="nucleotide sequence ID" value="NZ_JAOTIF010000051.1"/>
</dbReference>
<dbReference type="Proteomes" id="UP001155483">
    <property type="component" value="Unassembled WGS sequence"/>
</dbReference>
<accession>A0A9X3BHT2</accession>
<reference evidence="1" key="2">
    <citation type="submission" date="2023-04" db="EMBL/GenBank/DDBJ databases">
        <title>Paracnuella aquatica gen. nov., sp. nov., a member of the family Chitinophagaceae isolated from a hot spring.</title>
        <authorList>
            <person name="Wang C."/>
        </authorList>
    </citation>
    <scope>NUCLEOTIDE SEQUENCE</scope>
    <source>
        <strain evidence="1">LB-8</strain>
    </source>
</reference>
<comment type="caution">
    <text evidence="1">The sequence shown here is derived from an EMBL/GenBank/DDBJ whole genome shotgun (WGS) entry which is preliminary data.</text>
</comment>
<sequence>MWTSTNFDTYPKQFDFTSSERGKPTFTALKIEGKDFINMVEQLDGEIGDEQIFQTIICDHCGIHHCASGNWVALRQQNGYVFFIPAFEAIADEPNSGEYDPPYSLQQKGALWLPLSEFDNFKKIVPELAKLKSINTLTKSELIWLYKWDTPHKMFGDFPNFQPVRKNHVLVASELDNETIFNIIEQKLAELENINEFTIQALAVGDSIISLYLDDINTTEWKALYKTDNQYGLLLGGTFKIETKS</sequence>
<reference evidence="1" key="1">
    <citation type="submission" date="2022-09" db="EMBL/GenBank/DDBJ databases">
        <authorList>
            <person name="Yuan C."/>
            <person name="Ke Z."/>
        </authorList>
    </citation>
    <scope>NUCLEOTIDE SEQUENCE</scope>
    <source>
        <strain evidence="1">LB-8</strain>
    </source>
</reference>
<protein>
    <submittedName>
        <fullName evidence="1">Uncharacterized protein</fullName>
    </submittedName>
</protein>
<dbReference type="AlphaFoldDB" id="A0A9X3BHT2"/>
<evidence type="ECO:0000313" key="2">
    <source>
        <dbReference type="Proteomes" id="UP001155483"/>
    </source>
</evidence>
<gene>
    <name evidence="1" type="ORF">OCK74_27265</name>
</gene>
<keyword evidence="2" id="KW-1185">Reference proteome</keyword>